<dbReference type="GO" id="GO:0005524">
    <property type="term" value="F:ATP binding"/>
    <property type="evidence" value="ECO:0007669"/>
    <property type="project" value="UniProtKB-KW"/>
</dbReference>
<reference evidence="10 11" key="1">
    <citation type="submission" date="2024-10" db="EMBL/GenBank/DDBJ databases">
        <title>The Natural Products Discovery Center: Release of the First 8490 Sequenced Strains for Exploring Actinobacteria Biosynthetic Diversity.</title>
        <authorList>
            <person name="Kalkreuter E."/>
            <person name="Kautsar S.A."/>
            <person name="Yang D."/>
            <person name="Bader C.D."/>
            <person name="Teijaro C.N."/>
            <person name="Fluegel L."/>
            <person name="Davis C.M."/>
            <person name="Simpson J.R."/>
            <person name="Lauterbach L."/>
            <person name="Steele A.D."/>
            <person name="Gui C."/>
            <person name="Meng S."/>
            <person name="Li G."/>
            <person name="Viehrig K."/>
            <person name="Ye F."/>
            <person name="Su P."/>
            <person name="Kiefer A.F."/>
            <person name="Nichols A."/>
            <person name="Cepeda A.J."/>
            <person name="Yan W."/>
            <person name="Fan B."/>
            <person name="Jiang Y."/>
            <person name="Adhikari A."/>
            <person name="Zheng C.-J."/>
            <person name="Schuster L."/>
            <person name="Cowan T.M."/>
            <person name="Smanski M.J."/>
            <person name="Chevrette M.G."/>
            <person name="De Carvalho L.P.S."/>
            <person name="Shen B."/>
        </authorList>
    </citation>
    <scope>NUCLEOTIDE SEQUENCE [LARGE SCALE GENOMIC DNA]</scope>
    <source>
        <strain evidence="10 11">NPDC002173</strain>
    </source>
</reference>
<dbReference type="PANTHER" id="PTHR43394:SF1">
    <property type="entry name" value="ATP-BINDING CASSETTE SUB-FAMILY B MEMBER 10, MITOCHONDRIAL"/>
    <property type="match status" value="1"/>
</dbReference>
<proteinExistence type="predicted"/>
<feature type="transmembrane region" description="Helical" evidence="7">
    <location>
        <begin position="162"/>
        <end position="180"/>
    </location>
</feature>
<dbReference type="InterPro" id="IPR003439">
    <property type="entry name" value="ABC_transporter-like_ATP-bd"/>
</dbReference>
<dbReference type="Pfam" id="PF00664">
    <property type="entry name" value="ABC_membrane"/>
    <property type="match status" value="1"/>
</dbReference>
<keyword evidence="11" id="KW-1185">Reference proteome</keyword>
<dbReference type="SUPFAM" id="SSF52540">
    <property type="entry name" value="P-loop containing nucleoside triphosphate hydrolases"/>
    <property type="match status" value="1"/>
</dbReference>
<dbReference type="RefSeq" id="WP_387411517.1">
    <property type="nucleotide sequence ID" value="NZ_JBIASD010000008.1"/>
</dbReference>
<dbReference type="InterPro" id="IPR011527">
    <property type="entry name" value="ABC1_TM_dom"/>
</dbReference>
<dbReference type="InterPro" id="IPR039421">
    <property type="entry name" value="Type_1_exporter"/>
</dbReference>
<keyword evidence="5 7" id="KW-1133">Transmembrane helix</keyword>
<feature type="domain" description="ABC transmembrane type-1" evidence="9">
    <location>
        <begin position="25"/>
        <end position="304"/>
    </location>
</feature>
<dbReference type="PROSITE" id="PS50929">
    <property type="entry name" value="ABC_TM1F"/>
    <property type="match status" value="1"/>
</dbReference>
<dbReference type="EMBL" id="JBIASD010000008">
    <property type="protein sequence ID" value="MFF3666824.1"/>
    <property type="molecule type" value="Genomic_DNA"/>
</dbReference>
<evidence type="ECO:0000313" key="10">
    <source>
        <dbReference type="EMBL" id="MFF3666824.1"/>
    </source>
</evidence>
<evidence type="ECO:0000256" key="3">
    <source>
        <dbReference type="ARBA" id="ARBA00022741"/>
    </source>
</evidence>
<evidence type="ECO:0000256" key="4">
    <source>
        <dbReference type="ARBA" id="ARBA00022840"/>
    </source>
</evidence>
<feature type="transmembrane region" description="Helical" evidence="7">
    <location>
        <begin position="61"/>
        <end position="83"/>
    </location>
</feature>
<dbReference type="InterPro" id="IPR036640">
    <property type="entry name" value="ABC1_TM_sf"/>
</dbReference>
<accession>A0ABW6SS68</accession>
<dbReference type="Proteomes" id="UP001602013">
    <property type="component" value="Unassembled WGS sequence"/>
</dbReference>
<dbReference type="PROSITE" id="PS50893">
    <property type="entry name" value="ABC_TRANSPORTER_2"/>
    <property type="match status" value="1"/>
</dbReference>
<evidence type="ECO:0000256" key="7">
    <source>
        <dbReference type="SAM" id="Phobius"/>
    </source>
</evidence>
<comment type="caution">
    <text evidence="10">The sequence shown here is derived from an EMBL/GenBank/DDBJ whole genome shotgun (WGS) entry which is preliminary data.</text>
</comment>
<name>A0ABW6SS68_9ACTN</name>
<sequence length="577" mass="60946">MSGIAKRGPWRLLIEQIRPHKRALLLGGALSLVGSLAGLAMPLLAKTVIDAFGQGADLVGPIIGLSVAVLAGAVVSAGGRFLLERMGEGVVLASRRNLVDRMLRLRVADVDRLKPGDLLSRVSSDTTLLRSVCTDSLAGVVSSVFMFVGAVVMMAIMDWVLLLVTLGVVALVGVAGAFIAPKIRRASLQAQEALGEMSSTLDRALQAFRTVKASGAEAREIAAVTVAATRARDRGVTAAAWSSATDISAWMAVQFAFLAVLGVGGARVASGAMEISALIAFLLYLFYLVSPIGQLVQSLTQMQNGLAAVTRIEEIAQLPAEPPVSVVAGGGAPVGVTFTDVRFRYADDRPVIHDGVTFEVPVGGMTALVGPSGAGKSTVFGLVERFYEPGSGVIAVDGRDIRDWPLDELRAALGYVEQDAPILAGTLRENLTFAAPGVTDEEIAHALARTRLDDLVERLPQGLDTAVGHRGVLLSGGERQRVAIARALLRRPRLLLLDEATSQLDAVNELRLREVVAEVARETTVLVIAHRLSTVTGADRIIVMEAGRVRASGTHEELVEADDLYRELAATQFLVAS</sequence>
<feature type="transmembrane region" description="Helical" evidence="7">
    <location>
        <begin position="275"/>
        <end position="296"/>
    </location>
</feature>
<feature type="transmembrane region" description="Helical" evidence="7">
    <location>
        <begin position="137"/>
        <end position="156"/>
    </location>
</feature>
<evidence type="ECO:0000256" key="2">
    <source>
        <dbReference type="ARBA" id="ARBA00022692"/>
    </source>
</evidence>
<dbReference type="SUPFAM" id="SSF90123">
    <property type="entry name" value="ABC transporter transmembrane region"/>
    <property type="match status" value="1"/>
</dbReference>
<gene>
    <name evidence="10" type="ORF">ACFYXI_14595</name>
</gene>
<dbReference type="InterPro" id="IPR027417">
    <property type="entry name" value="P-loop_NTPase"/>
</dbReference>
<dbReference type="CDD" id="cd18551">
    <property type="entry name" value="ABC_6TM_LmrA_like"/>
    <property type="match status" value="1"/>
</dbReference>
<dbReference type="Gene3D" id="3.40.50.300">
    <property type="entry name" value="P-loop containing nucleotide triphosphate hydrolases"/>
    <property type="match status" value="1"/>
</dbReference>
<feature type="transmembrane region" description="Helical" evidence="7">
    <location>
        <begin position="249"/>
        <end position="269"/>
    </location>
</feature>
<evidence type="ECO:0000313" key="11">
    <source>
        <dbReference type="Proteomes" id="UP001602013"/>
    </source>
</evidence>
<protein>
    <submittedName>
        <fullName evidence="10">ABC transporter ATP-binding protein</fullName>
    </submittedName>
</protein>
<keyword evidence="2 7" id="KW-0812">Transmembrane</keyword>
<dbReference type="Pfam" id="PF00005">
    <property type="entry name" value="ABC_tran"/>
    <property type="match status" value="1"/>
</dbReference>
<feature type="domain" description="ABC transporter" evidence="8">
    <location>
        <begin position="336"/>
        <end position="571"/>
    </location>
</feature>
<evidence type="ECO:0000259" key="8">
    <source>
        <dbReference type="PROSITE" id="PS50893"/>
    </source>
</evidence>
<dbReference type="InterPro" id="IPR017871">
    <property type="entry name" value="ABC_transporter-like_CS"/>
</dbReference>
<evidence type="ECO:0000256" key="6">
    <source>
        <dbReference type="ARBA" id="ARBA00023136"/>
    </source>
</evidence>
<keyword evidence="3" id="KW-0547">Nucleotide-binding</keyword>
<keyword evidence="6 7" id="KW-0472">Membrane</keyword>
<evidence type="ECO:0000256" key="5">
    <source>
        <dbReference type="ARBA" id="ARBA00022989"/>
    </source>
</evidence>
<evidence type="ECO:0000259" key="9">
    <source>
        <dbReference type="PROSITE" id="PS50929"/>
    </source>
</evidence>
<dbReference type="Gene3D" id="1.20.1560.10">
    <property type="entry name" value="ABC transporter type 1, transmembrane domain"/>
    <property type="match status" value="1"/>
</dbReference>
<organism evidence="10 11">
    <name type="scientific">Microtetraspora malaysiensis</name>
    <dbReference type="NCBI Taxonomy" id="161358"/>
    <lineage>
        <taxon>Bacteria</taxon>
        <taxon>Bacillati</taxon>
        <taxon>Actinomycetota</taxon>
        <taxon>Actinomycetes</taxon>
        <taxon>Streptosporangiales</taxon>
        <taxon>Streptosporangiaceae</taxon>
        <taxon>Microtetraspora</taxon>
    </lineage>
</organism>
<dbReference type="PROSITE" id="PS00211">
    <property type="entry name" value="ABC_TRANSPORTER_1"/>
    <property type="match status" value="1"/>
</dbReference>
<dbReference type="PANTHER" id="PTHR43394">
    <property type="entry name" value="ATP-DEPENDENT PERMEASE MDL1, MITOCHONDRIAL"/>
    <property type="match status" value="1"/>
</dbReference>
<keyword evidence="4 10" id="KW-0067">ATP-binding</keyword>
<evidence type="ECO:0000256" key="1">
    <source>
        <dbReference type="ARBA" id="ARBA00004651"/>
    </source>
</evidence>
<dbReference type="InterPro" id="IPR003593">
    <property type="entry name" value="AAA+_ATPase"/>
</dbReference>
<comment type="subcellular location">
    <subcellularLocation>
        <location evidence="1">Cell membrane</location>
        <topology evidence="1">Multi-pass membrane protein</topology>
    </subcellularLocation>
</comment>
<dbReference type="SMART" id="SM00382">
    <property type="entry name" value="AAA"/>
    <property type="match status" value="1"/>
</dbReference>